<evidence type="ECO:0000256" key="2">
    <source>
        <dbReference type="ARBA" id="ARBA00022737"/>
    </source>
</evidence>
<feature type="domain" description="RHS protein conserved region" evidence="3">
    <location>
        <begin position="262"/>
        <end position="298"/>
    </location>
</feature>
<evidence type="ECO:0000256" key="1">
    <source>
        <dbReference type="ARBA" id="ARBA00009455"/>
    </source>
</evidence>
<dbReference type="CDD" id="cd20692">
    <property type="entry name" value="CdiA-CT_Ec-like"/>
    <property type="match status" value="1"/>
</dbReference>
<organism evidence="5 6">
    <name type="scientific">Salmonella enterica subsp. arizonae</name>
    <dbReference type="NCBI Taxonomy" id="59203"/>
    <lineage>
        <taxon>Bacteria</taxon>
        <taxon>Pseudomonadati</taxon>
        <taxon>Pseudomonadota</taxon>
        <taxon>Gammaproteobacteria</taxon>
        <taxon>Enterobacterales</taxon>
        <taxon>Enterobacteriaceae</taxon>
        <taxon>Salmonella</taxon>
    </lineage>
</organism>
<dbReference type="NCBIfam" id="TIGR03696">
    <property type="entry name" value="Rhs_assc_core"/>
    <property type="match status" value="1"/>
</dbReference>
<dbReference type="Pfam" id="PF03527">
    <property type="entry name" value="RHS"/>
    <property type="match status" value="1"/>
</dbReference>
<evidence type="ECO:0000259" key="4">
    <source>
        <dbReference type="Pfam" id="PF25023"/>
    </source>
</evidence>
<dbReference type="InterPro" id="IPR022385">
    <property type="entry name" value="Rhs_assc_core"/>
</dbReference>
<protein>
    <submittedName>
        <fullName evidence="5">Teneurin-2 Ten-2 Tenascin-M2 Ten-m2 Protein Odd Oz/ten-m homolog 2</fullName>
    </submittedName>
</protein>
<dbReference type="Gene3D" id="2.180.10.10">
    <property type="entry name" value="RHS repeat-associated core"/>
    <property type="match status" value="1"/>
</dbReference>
<dbReference type="EMBL" id="UGXC01000002">
    <property type="protein sequence ID" value="SUG28050.1"/>
    <property type="molecule type" value="Genomic_DNA"/>
</dbReference>
<evidence type="ECO:0000259" key="3">
    <source>
        <dbReference type="Pfam" id="PF03527"/>
    </source>
</evidence>
<dbReference type="InterPro" id="IPR001826">
    <property type="entry name" value="RHS"/>
</dbReference>
<dbReference type="InterPro" id="IPR050708">
    <property type="entry name" value="T6SS_VgrG/RHS"/>
</dbReference>
<evidence type="ECO:0000313" key="6">
    <source>
        <dbReference type="Proteomes" id="UP000255443"/>
    </source>
</evidence>
<comment type="similarity">
    <text evidence="1">Belongs to the RHS family.</text>
</comment>
<dbReference type="Pfam" id="PF25023">
    <property type="entry name" value="TEN_YD-shell"/>
    <property type="match status" value="1"/>
</dbReference>
<keyword evidence="2" id="KW-0677">Repeat</keyword>
<reference evidence="5 6" key="1">
    <citation type="submission" date="2018-06" db="EMBL/GenBank/DDBJ databases">
        <authorList>
            <consortium name="Pathogen Informatics"/>
            <person name="Doyle S."/>
        </authorList>
    </citation>
    <scope>NUCLEOTIDE SEQUENCE [LARGE SCALE GENOMIC DNA]</scope>
    <source>
        <strain evidence="5 6">NCTC7303</strain>
    </source>
</reference>
<dbReference type="NCBIfam" id="TIGR01643">
    <property type="entry name" value="YD_repeat_2x"/>
    <property type="match status" value="2"/>
</dbReference>
<accession>A0A379SIJ5</accession>
<dbReference type="PANTHER" id="PTHR32305:SF15">
    <property type="entry name" value="PROTEIN RHSA-RELATED"/>
    <property type="match status" value="1"/>
</dbReference>
<dbReference type="AlphaFoldDB" id="A0A379SIJ5"/>
<dbReference type="InterPro" id="IPR006530">
    <property type="entry name" value="YD"/>
</dbReference>
<feature type="domain" description="Teneurin-like YD-shell" evidence="4">
    <location>
        <begin position="3"/>
        <end position="165"/>
    </location>
</feature>
<proteinExistence type="inferred from homology"/>
<sequence length="468" mass="53555">MSYNDNGWLSAQRVSRDARPLFSTEWHYDLNGNVRQRSDSLAGREFYNHDVMDRLTEHVDVLGRVTNFVYDAAGNRLREETSGSGDEWQCYGRGEEERQVTLEHWYNRNGQLVRRKRRADYLWSQKVVSESLEWDVSGRLKALHSDSGTTQYGYDGLGRRVFKKTTRAGEETASLTWFWWDGDAVAGEVQETTPAEETLTSACDMRRPGSSEAREARLMSLVKVRTVQEYVYYPQSFEPLALIRYGRRWSEKDGFSEPEKRIYFYHNDVNGAPLRLTDETGGVAWSQSAGPWGAWSEQTGSVRNPLRFQGQYFDEESGLHYNRYRYYEPESGRYISADPIGLNGGINLYAYAPNPLTWIDPLGLKCGSIVSYEQARNKALKWLEERGFKAERVNIGKFGSTRGKPVGMTTADGKTGFRIEYDERSGAHINVFSGKDKGEHFLFDASESVVTKLQKLFDLPSKPQRPIS</sequence>
<dbReference type="InterPro" id="IPR056823">
    <property type="entry name" value="TEN-like_YD-shell"/>
</dbReference>
<evidence type="ECO:0000313" key="5">
    <source>
        <dbReference type="EMBL" id="SUG28050.1"/>
    </source>
</evidence>
<dbReference type="Proteomes" id="UP000255443">
    <property type="component" value="Unassembled WGS sequence"/>
</dbReference>
<name>A0A379SIJ5_SALER</name>
<dbReference type="PANTHER" id="PTHR32305">
    <property type="match status" value="1"/>
</dbReference>
<gene>
    <name evidence="5" type="primary">rhs_2</name>
    <name evidence="5" type="ORF">NCTC7303_00163</name>
</gene>